<dbReference type="SUPFAM" id="SSF159245">
    <property type="entry name" value="AttH-like"/>
    <property type="match status" value="1"/>
</dbReference>
<sequence>MTGVLVFLLGIHVVGAISLGSLLPSSAQSIDRQYLTPPPTTHDTKTAWWWMHAVADENVGGKPAVNIQLVFYQGLVFPPPAGYPRFHVDVSGVWPNGTYFTYTAPATSTTVTTLGNEVTGTWEGAGSFISSPGMSYKVTLLNDVFQGTVLLESAGPEHYSCDDTTSALFSGLVPEGEMSAEEDLLFNHLGWAVSVPGGRATVSLVIQGHPLVFTGTGYHDQNHIDTNYYFSEFVSDWYYGQATVGPYVFSYLKAKAFNSNRTVTTGFLARNGVVLQNQCSTSLSLPTTSNISSVDTAQAANTMHLTPVGVYHSNTSDVDVPLGYTVDYLLSNGEKYSFTLMEVGESVDLSFYHRSLGVVTGGKVGEAPWQATTFFEWLNPGFNVYDPVVG</sequence>
<protein>
    <recommendedName>
        <fullName evidence="6">AttH domain-containing protein</fullName>
    </recommendedName>
</protein>
<evidence type="ECO:0000256" key="1">
    <source>
        <dbReference type="SAM" id="SignalP"/>
    </source>
</evidence>
<feature type="domain" description="Diels-Alderase N-terminal" evidence="2">
    <location>
        <begin position="40"/>
        <end position="222"/>
    </location>
</feature>
<feature type="chain" id="PRO_5020502862" description="AttH domain-containing protein" evidence="1">
    <location>
        <begin position="17"/>
        <end position="390"/>
    </location>
</feature>
<dbReference type="InterPro" id="IPR057722">
    <property type="entry name" value="AsqO/PenF-like_C"/>
</dbReference>
<dbReference type="Proteomes" id="UP000308730">
    <property type="component" value="Unassembled WGS sequence"/>
</dbReference>
<evidence type="ECO:0000259" key="3">
    <source>
        <dbReference type="Pfam" id="PF25581"/>
    </source>
</evidence>
<reference evidence="4 5" key="1">
    <citation type="submission" date="2019-02" db="EMBL/GenBank/DDBJ databases">
        <title>Genome sequencing of the rare red list fungi Antrodiella citrinella (Flaviporus citrinellus).</title>
        <authorList>
            <person name="Buettner E."/>
            <person name="Kellner H."/>
        </authorList>
    </citation>
    <scope>NUCLEOTIDE SEQUENCE [LARGE SCALE GENOMIC DNA]</scope>
    <source>
        <strain evidence="4 5">DSM 108506</strain>
    </source>
</reference>
<organism evidence="4 5">
    <name type="scientific">Antrodiella citrinella</name>
    <dbReference type="NCBI Taxonomy" id="2447956"/>
    <lineage>
        <taxon>Eukaryota</taxon>
        <taxon>Fungi</taxon>
        <taxon>Dikarya</taxon>
        <taxon>Basidiomycota</taxon>
        <taxon>Agaricomycotina</taxon>
        <taxon>Agaricomycetes</taxon>
        <taxon>Polyporales</taxon>
        <taxon>Steccherinaceae</taxon>
        <taxon>Antrodiella</taxon>
    </lineage>
</organism>
<name>A0A4S4MU43_9APHY</name>
<dbReference type="EMBL" id="SGPM01000107">
    <property type="protein sequence ID" value="THH29784.1"/>
    <property type="molecule type" value="Genomic_DNA"/>
</dbReference>
<feature type="domain" description="AsqO/PenF-like C-terminal" evidence="3">
    <location>
        <begin position="234"/>
        <end position="378"/>
    </location>
</feature>
<evidence type="ECO:0008006" key="6">
    <source>
        <dbReference type="Google" id="ProtNLM"/>
    </source>
</evidence>
<dbReference type="Pfam" id="PF25581">
    <property type="entry name" value="AsqO_C"/>
    <property type="match status" value="1"/>
</dbReference>
<feature type="signal peptide" evidence="1">
    <location>
        <begin position="1"/>
        <end position="16"/>
    </location>
</feature>
<dbReference type="InterPro" id="IPR056402">
    <property type="entry name" value="DA_N"/>
</dbReference>
<comment type="caution">
    <text evidence="4">The sequence shown here is derived from an EMBL/GenBank/DDBJ whole genome shotgun (WGS) entry which is preliminary data.</text>
</comment>
<dbReference type="Pfam" id="PF24137">
    <property type="entry name" value="DA_N"/>
    <property type="match status" value="1"/>
</dbReference>
<evidence type="ECO:0000259" key="2">
    <source>
        <dbReference type="Pfam" id="PF24137"/>
    </source>
</evidence>
<evidence type="ECO:0000313" key="4">
    <source>
        <dbReference type="EMBL" id="THH29784.1"/>
    </source>
</evidence>
<evidence type="ECO:0000313" key="5">
    <source>
        <dbReference type="Proteomes" id="UP000308730"/>
    </source>
</evidence>
<accession>A0A4S4MU43</accession>
<keyword evidence="5" id="KW-1185">Reference proteome</keyword>
<keyword evidence="1" id="KW-0732">Signal</keyword>
<gene>
    <name evidence="4" type="ORF">EUX98_g4403</name>
</gene>
<dbReference type="AlphaFoldDB" id="A0A4S4MU43"/>
<proteinExistence type="predicted"/>
<dbReference type="OrthoDB" id="5344254at2759"/>